<dbReference type="EMBL" id="CAADIZ010000083">
    <property type="protein sequence ID" value="VFS38219.1"/>
    <property type="molecule type" value="Genomic_DNA"/>
</dbReference>
<dbReference type="EMBL" id="CAADIK010000015">
    <property type="protein sequence ID" value="VFR67005.1"/>
    <property type="molecule type" value="Genomic_DNA"/>
</dbReference>
<dbReference type="Gene3D" id="3.40.1090.10">
    <property type="entry name" value="Cytosolic phospholipase A2 catalytic domain"/>
    <property type="match status" value="1"/>
</dbReference>
<protein>
    <submittedName>
        <fullName evidence="3">Patatin</fullName>
    </submittedName>
</protein>
<dbReference type="EMBL" id="CAADII010000025">
    <property type="protein sequence ID" value="VFR54316.1"/>
    <property type="molecule type" value="Genomic_DNA"/>
</dbReference>
<accession>A0A484VFZ1</accession>
<dbReference type="InterPro" id="IPR016035">
    <property type="entry name" value="Acyl_Trfase/lysoPLipase"/>
</dbReference>
<evidence type="ECO:0000313" key="4">
    <source>
        <dbReference type="EMBL" id="VFS38219.1"/>
    </source>
</evidence>
<evidence type="ECO:0000313" key="1">
    <source>
        <dbReference type="EMBL" id="VFR54316.1"/>
    </source>
</evidence>
<dbReference type="EMBL" id="CAADIP010000057">
    <property type="protein sequence ID" value="VFR98091.1"/>
    <property type="molecule type" value="Genomic_DNA"/>
</dbReference>
<proteinExistence type="predicted"/>
<organism evidence="3">
    <name type="scientific">plant metagenome</name>
    <dbReference type="NCBI Taxonomy" id="1297885"/>
    <lineage>
        <taxon>unclassified sequences</taxon>
        <taxon>metagenomes</taxon>
        <taxon>organismal metagenomes</taxon>
    </lineage>
</organism>
<evidence type="ECO:0000313" key="2">
    <source>
        <dbReference type="EMBL" id="VFR67005.1"/>
    </source>
</evidence>
<reference evidence="3" key="1">
    <citation type="submission" date="2019-03" db="EMBL/GenBank/DDBJ databases">
        <authorList>
            <person name="Danneels B."/>
        </authorList>
    </citation>
    <scope>NUCLEOTIDE SEQUENCE</scope>
</reference>
<dbReference type="SUPFAM" id="SSF52151">
    <property type="entry name" value="FabD/lysophospholipase-like"/>
    <property type="match status" value="1"/>
</dbReference>
<evidence type="ECO:0000313" key="3">
    <source>
        <dbReference type="EMBL" id="VFR98091.1"/>
    </source>
</evidence>
<gene>
    <name evidence="1" type="ORF">BRI6_4557</name>
    <name evidence="2" type="ORF">BRI9_0379</name>
    <name evidence="3" type="ORF">IVO3_0380</name>
    <name evidence="4" type="ORF">RAN7_4648</name>
</gene>
<sequence>MPLQLEKGHLRALGIGVSSYTSGEHLTFFQSADDESGYTRTQRLAVPVQLRVEHLVASAAIPFVFPAQRIEHVEHAGWYGDGSMRQIAPISPAIHLGAQRVLIVGVGRMHEPARQVDRNGDYPSLAQIGGHALSSIFLDSLTVDIERMERINRTLALMSDDQRAASTLVPVQALVIAPSERIDEIAARHQTSLPKPVRALLRGVGASGAKGDVRGAAFASYLLFESSFTQELMALGEWDTLAKRSLIRSFFGWE</sequence>
<dbReference type="AlphaFoldDB" id="A0A484VFZ1"/>
<name>A0A484VFZ1_9ZZZZ</name>